<gene>
    <name evidence="8" type="ORF">H7C19_20515</name>
</gene>
<dbReference type="InterPro" id="IPR050490">
    <property type="entry name" value="Bact_solute-bd_prot1"/>
</dbReference>
<protein>
    <submittedName>
        <fullName evidence="8">Extracellular solute-binding protein</fullName>
    </submittedName>
</protein>
<evidence type="ECO:0000256" key="2">
    <source>
        <dbReference type="ARBA" id="ARBA00022729"/>
    </source>
</evidence>
<reference evidence="8 9" key="1">
    <citation type="submission" date="2020-08" db="EMBL/GenBank/DDBJ databases">
        <title>Cohnella phylogeny.</title>
        <authorList>
            <person name="Dunlap C."/>
        </authorList>
    </citation>
    <scope>NUCLEOTIDE SEQUENCE [LARGE SCALE GENOMIC DNA]</scope>
    <source>
        <strain evidence="8 9">DSM 28246</strain>
    </source>
</reference>
<proteinExistence type="predicted"/>
<comment type="caution">
    <text evidence="8">The sequence shown here is derived from an EMBL/GenBank/DDBJ whole genome shotgun (WGS) entry which is preliminary data.</text>
</comment>
<accession>A0A7X0RT28</accession>
<evidence type="ECO:0000256" key="5">
    <source>
        <dbReference type="ARBA" id="ARBA00023288"/>
    </source>
</evidence>
<evidence type="ECO:0000256" key="3">
    <source>
        <dbReference type="ARBA" id="ARBA00023136"/>
    </source>
</evidence>
<dbReference type="InterPro" id="IPR006059">
    <property type="entry name" value="SBP"/>
</dbReference>
<dbReference type="RefSeq" id="WP_185670909.1">
    <property type="nucleotide sequence ID" value="NZ_JACJVP010000032.1"/>
</dbReference>
<sequence>MKKQANGWKTGALILLCAAMTACAGGKDKGGAGGTPAAVGSETEKSNGKTVVTMSVLTKDRYLAEAEQKFEAAHPDIDIVFDELVPMDTSEVGGKMVMRQGGGAESEKEKQDAEKYANNVNTAIMSGNAADIISVENLPFDKYAEKGLLADWNALAGKDGSFRKSDYYENIFKGLSQGDQWYGIPTSFTLDVMHGNAELLKQHQLDDKTWTWDQFVDLLSKTKTDGKFGLAAIPPESLLGYLVGSVYGQLVKNDGKSWTFDVAAFEAYMEKIKKLYDTGLATSEMMGPDTANFNQMNMNSPMDVVLMPQMGGKSQAMLRPPGIGQDEGIPFKSGRVLSLNAKSKVQDAAWSFVKFLLSEEMQSSMSLMQFPVNQAALKNKLVETKNMLEGKGGGGKKGGIQIKNKDGTTLQPKLSDEDIMRVVNLMPSVSKYSNQNPKVLAMIAEESAAYFSGSKSADAVAKSLASRIGTYLNE</sequence>
<dbReference type="PANTHER" id="PTHR43649">
    <property type="entry name" value="ARABINOSE-BINDING PROTEIN-RELATED"/>
    <property type="match status" value="1"/>
</dbReference>
<dbReference type="Gene3D" id="3.40.190.10">
    <property type="entry name" value="Periplasmic binding protein-like II"/>
    <property type="match status" value="1"/>
</dbReference>
<keyword evidence="2 7" id="KW-0732">Signal</keyword>
<feature type="region of interest" description="Disordered" evidence="6">
    <location>
        <begin position="388"/>
        <end position="408"/>
    </location>
</feature>
<keyword evidence="4" id="KW-0564">Palmitate</keyword>
<evidence type="ECO:0000256" key="4">
    <source>
        <dbReference type="ARBA" id="ARBA00023139"/>
    </source>
</evidence>
<evidence type="ECO:0000256" key="7">
    <source>
        <dbReference type="SAM" id="SignalP"/>
    </source>
</evidence>
<dbReference type="PANTHER" id="PTHR43649:SF33">
    <property type="entry name" value="POLYGALACTURONAN_RHAMNOGALACTURONAN-BINDING PROTEIN YTCQ"/>
    <property type="match status" value="1"/>
</dbReference>
<dbReference type="SUPFAM" id="SSF53850">
    <property type="entry name" value="Periplasmic binding protein-like II"/>
    <property type="match status" value="1"/>
</dbReference>
<evidence type="ECO:0000313" key="8">
    <source>
        <dbReference type="EMBL" id="MBB6673070.1"/>
    </source>
</evidence>
<keyword evidence="1" id="KW-1003">Cell membrane</keyword>
<evidence type="ECO:0000256" key="6">
    <source>
        <dbReference type="SAM" id="MobiDB-lite"/>
    </source>
</evidence>
<dbReference type="EMBL" id="JACJVP010000032">
    <property type="protein sequence ID" value="MBB6673070.1"/>
    <property type="molecule type" value="Genomic_DNA"/>
</dbReference>
<feature type="signal peptide" evidence="7">
    <location>
        <begin position="1"/>
        <end position="24"/>
    </location>
</feature>
<dbReference type="Pfam" id="PF01547">
    <property type="entry name" value="SBP_bac_1"/>
    <property type="match status" value="1"/>
</dbReference>
<evidence type="ECO:0000313" key="9">
    <source>
        <dbReference type="Proteomes" id="UP000547209"/>
    </source>
</evidence>
<keyword evidence="3" id="KW-0472">Membrane</keyword>
<dbReference type="Proteomes" id="UP000547209">
    <property type="component" value="Unassembled WGS sequence"/>
</dbReference>
<name>A0A7X0RT28_9BACL</name>
<dbReference type="AlphaFoldDB" id="A0A7X0RT28"/>
<evidence type="ECO:0000256" key="1">
    <source>
        <dbReference type="ARBA" id="ARBA00022475"/>
    </source>
</evidence>
<organism evidence="8 9">
    <name type="scientific">Cohnella nanjingensis</name>
    <dbReference type="NCBI Taxonomy" id="1387779"/>
    <lineage>
        <taxon>Bacteria</taxon>
        <taxon>Bacillati</taxon>
        <taxon>Bacillota</taxon>
        <taxon>Bacilli</taxon>
        <taxon>Bacillales</taxon>
        <taxon>Paenibacillaceae</taxon>
        <taxon>Cohnella</taxon>
    </lineage>
</organism>
<keyword evidence="9" id="KW-1185">Reference proteome</keyword>
<keyword evidence="5" id="KW-0449">Lipoprotein</keyword>
<dbReference type="PROSITE" id="PS51257">
    <property type="entry name" value="PROKAR_LIPOPROTEIN"/>
    <property type="match status" value="1"/>
</dbReference>
<feature type="chain" id="PRO_5030987294" evidence="7">
    <location>
        <begin position="25"/>
        <end position="474"/>
    </location>
</feature>